<accession>A0A6P7WYK6</accession>
<sequence>MTWKSFGGDPAPSAFVLFSTISFFSDVIIQAQDFPPPPPPPPPRWVNGILGGSVLLPLDVTPEHILNIEWRFGSGALIPLGQFKNRIFNEFNFSTRFHQRLQMYNETTLRVDGLEMRDTGTFEAHITFTTGYLVKQDFHLTVYEPVPTPEIRKLTTSRDSWNITLECMVSPQADVNITWIAGALPAGVEELQQHWQNPNRNSRIISLNCNATDRPLFCVVSNPVDMKNTSYNLSSECTEQDSASRNQVLESSSSVQYAVIQRIPPEGNDQIHANLETNLMEHKPRPRKVQTVYDEVKFVPKDRSMEAM</sequence>
<evidence type="ECO:0000313" key="6">
    <source>
        <dbReference type="Proteomes" id="UP000515156"/>
    </source>
</evidence>
<name>A0A6P7WYK6_9AMPH</name>
<keyword evidence="4" id="KW-0325">Glycoprotein</keyword>
<dbReference type="RefSeq" id="XP_030043009.1">
    <property type="nucleotide sequence ID" value="XM_030187149.1"/>
</dbReference>
<dbReference type="Proteomes" id="UP000515156">
    <property type="component" value="Chromosome 14"/>
</dbReference>
<dbReference type="InterPro" id="IPR015631">
    <property type="entry name" value="CD2/SLAM_rcpt"/>
</dbReference>
<dbReference type="GeneID" id="115457637"/>
<feature type="domain" description="Ig-like" evidence="5">
    <location>
        <begin position="149"/>
        <end position="234"/>
    </location>
</feature>
<evidence type="ECO:0000256" key="1">
    <source>
        <dbReference type="ARBA" id="ARBA00004370"/>
    </source>
</evidence>
<evidence type="ECO:0000256" key="2">
    <source>
        <dbReference type="ARBA" id="ARBA00022729"/>
    </source>
</evidence>
<proteinExistence type="predicted"/>
<dbReference type="PROSITE" id="PS50835">
    <property type="entry name" value="IG_LIKE"/>
    <property type="match status" value="1"/>
</dbReference>
<keyword evidence="6" id="KW-1185">Reference proteome</keyword>
<comment type="subcellular location">
    <subcellularLocation>
        <location evidence="1">Membrane</location>
    </subcellularLocation>
</comment>
<dbReference type="AlphaFoldDB" id="A0A6P7WYK6"/>
<dbReference type="PANTHER" id="PTHR12080:SF121">
    <property type="entry name" value="IG-LIKE DOMAIN-CONTAINING PROTEIN-RELATED"/>
    <property type="match status" value="1"/>
</dbReference>
<dbReference type="InterPro" id="IPR013106">
    <property type="entry name" value="Ig_V-set"/>
</dbReference>
<evidence type="ECO:0000256" key="3">
    <source>
        <dbReference type="ARBA" id="ARBA00023136"/>
    </source>
</evidence>
<dbReference type="InterPro" id="IPR007110">
    <property type="entry name" value="Ig-like_dom"/>
</dbReference>
<evidence type="ECO:0000259" key="5">
    <source>
        <dbReference type="PROSITE" id="PS50835"/>
    </source>
</evidence>
<evidence type="ECO:0000256" key="4">
    <source>
        <dbReference type="ARBA" id="ARBA00023180"/>
    </source>
</evidence>
<evidence type="ECO:0000313" key="7">
    <source>
        <dbReference type="RefSeq" id="XP_030043009.1"/>
    </source>
</evidence>
<keyword evidence="3" id="KW-0472">Membrane</keyword>
<dbReference type="Gene3D" id="2.60.40.10">
    <property type="entry name" value="Immunoglobulins"/>
    <property type="match status" value="2"/>
</dbReference>
<dbReference type="InterPro" id="IPR036179">
    <property type="entry name" value="Ig-like_dom_sf"/>
</dbReference>
<dbReference type="GO" id="GO:0016020">
    <property type="term" value="C:membrane"/>
    <property type="evidence" value="ECO:0007669"/>
    <property type="project" value="UniProtKB-SubCell"/>
</dbReference>
<organism evidence="6 7">
    <name type="scientific">Microcaecilia unicolor</name>
    <dbReference type="NCBI Taxonomy" id="1415580"/>
    <lineage>
        <taxon>Eukaryota</taxon>
        <taxon>Metazoa</taxon>
        <taxon>Chordata</taxon>
        <taxon>Craniata</taxon>
        <taxon>Vertebrata</taxon>
        <taxon>Euteleostomi</taxon>
        <taxon>Amphibia</taxon>
        <taxon>Gymnophiona</taxon>
        <taxon>Siphonopidae</taxon>
        <taxon>Microcaecilia</taxon>
    </lineage>
</organism>
<gene>
    <name evidence="7" type="primary">LOC115457637</name>
</gene>
<dbReference type="SUPFAM" id="SSF48726">
    <property type="entry name" value="Immunoglobulin"/>
    <property type="match status" value="1"/>
</dbReference>
<keyword evidence="2" id="KW-0732">Signal</keyword>
<protein>
    <submittedName>
        <fullName evidence="7">SLAM family member 8-like isoform X2</fullName>
    </submittedName>
</protein>
<dbReference type="Pfam" id="PF07686">
    <property type="entry name" value="V-set"/>
    <property type="match status" value="1"/>
</dbReference>
<dbReference type="InterPro" id="IPR013783">
    <property type="entry name" value="Ig-like_fold"/>
</dbReference>
<reference evidence="7" key="1">
    <citation type="submission" date="2025-08" db="UniProtKB">
        <authorList>
            <consortium name="RefSeq"/>
        </authorList>
    </citation>
    <scope>IDENTIFICATION</scope>
</reference>
<dbReference type="PANTHER" id="PTHR12080">
    <property type="entry name" value="SIGNALING LYMPHOCYTIC ACTIVATION MOLECULE"/>
    <property type="match status" value="1"/>
</dbReference>